<dbReference type="Proteomes" id="UP001604277">
    <property type="component" value="Unassembled WGS sequence"/>
</dbReference>
<reference evidence="7" key="1">
    <citation type="submission" date="2024-07" db="EMBL/GenBank/DDBJ databases">
        <title>Two chromosome-level genome assemblies of Korean endemic species Abeliophyllum distichum and Forsythia ovata (Oleaceae).</title>
        <authorList>
            <person name="Jang H."/>
        </authorList>
    </citation>
    <scope>NUCLEOTIDE SEQUENCE [LARGE SCALE GENOMIC DNA]</scope>
</reference>
<dbReference type="GO" id="GO:0016491">
    <property type="term" value="F:oxidoreductase activity"/>
    <property type="evidence" value="ECO:0007669"/>
    <property type="project" value="UniProtKB-KW"/>
</dbReference>
<evidence type="ECO:0000256" key="1">
    <source>
        <dbReference type="ARBA" id="ARBA00001971"/>
    </source>
</evidence>
<dbReference type="SUPFAM" id="SSF48264">
    <property type="entry name" value="Cytochrome P450"/>
    <property type="match status" value="1"/>
</dbReference>
<comment type="cofactor">
    <cofactor evidence="1">
        <name>heme</name>
        <dbReference type="ChEBI" id="CHEBI:30413"/>
    </cofactor>
</comment>
<evidence type="ECO:0000313" key="6">
    <source>
        <dbReference type="EMBL" id="KAL2550281.1"/>
    </source>
</evidence>
<name>A0ABD1WL44_9LAMI</name>
<dbReference type="GO" id="GO:0046872">
    <property type="term" value="F:metal ion binding"/>
    <property type="evidence" value="ECO:0007669"/>
    <property type="project" value="UniProtKB-KW"/>
</dbReference>
<proteinExistence type="inferred from homology"/>
<gene>
    <name evidence="6" type="ORF">Fot_11811</name>
</gene>
<dbReference type="AlphaFoldDB" id="A0ABD1WL44"/>
<keyword evidence="4" id="KW-0560">Oxidoreductase</keyword>
<keyword evidence="3" id="KW-0479">Metal-binding</keyword>
<evidence type="ECO:0000256" key="2">
    <source>
        <dbReference type="ARBA" id="ARBA00010617"/>
    </source>
</evidence>
<evidence type="ECO:0000256" key="5">
    <source>
        <dbReference type="ARBA" id="ARBA00023004"/>
    </source>
</evidence>
<keyword evidence="7" id="KW-1185">Reference proteome</keyword>
<evidence type="ECO:0000256" key="3">
    <source>
        <dbReference type="ARBA" id="ARBA00022723"/>
    </source>
</evidence>
<evidence type="ECO:0000313" key="7">
    <source>
        <dbReference type="Proteomes" id="UP001604277"/>
    </source>
</evidence>
<dbReference type="EMBL" id="JBFOLJ010000003">
    <property type="protein sequence ID" value="KAL2550281.1"/>
    <property type="molecule type" value="Genomic_DNA"/>
</dbReference>
<keyword evidence="5" id="KW-0408">Iron</keyword>
<dbReference type="PANTHER" id="PTHR24296">
    <property type="entry name" value="CYTOCHROME P450"/>
    <property type="match status" value="1"/>
</dbReference>
<evidence type="ECO:0000256" key="4">
    <source>
        <dbReference type="ARBA" id="ARBA00023002"/>
    </source>
</evidence>
<dbReference type="Gene3D" id="1.10.630.10">
    <property type="entry name" value="Cytochrome P450"/>
    <property type="match status" value="1"/>
</dbReference>
<sequence length="124" mass="14482">MDMDMEILNKLLLISTVAAILAIYAVKKVLGSSKKEKKKYYPIVGTVLHQLLNFRRLHDYMTELTQKNINFRLLYIDNSIVYTADPAIVEYILKTNFANYGKGWYHHRVLKDLLGDGIFTGRWR</sequence>
<organism evidence="6 7">
    <name type="scientific">Forsythia ovata</name>
    <dbReference type="NCBI Taxonomy" id="205694"/>
    <lineage>
        <taxon>Eukaryota</taxon>
        <taxon>Viridiplantae</taxon>
        <taxon>Streptophyta</taxon>
        <taxon>Embryophyta</taxon>
        <taxon>Tracheophyta</taxon>
        <taxon>Spermatophyta</taxon>
        <taxon>Magnoliopsida</taxon>
        <taxon>eudicotyledons</taxon>
        <taxon>Gunneridae</taxon>
        <taxon>Pentapetalae</taxon>
        <taxon>asterids</taxon>
        <taxon>lamiids</taxon>
        <taxon>Lamiales</taxon>
        <taxon>Oleaceae</taxon>
        <taxon>Forsythieae</taxon>
        <taxon>Forsythia</taxon>
    </lineage>
</organism>
<protein>
    <submittedName>
        <fullName evidence="6">Cytochrome</fullName>
    </submittedName>
</protein>
<comment type="caution">
    <text evidence="6">The sequence shown here is derived from an EMBL/GenBank/DDBJ whole genome shotgun (WGS) entry which is preliminary data.</text>
</comment>
<accession>A0ABD1WL44</accession>
<comment type="similarity">
    <text evidence="2">Belongs to the cytochrome P450 family.</text>
</comment>
<dbReference type="InterPro" id="IPR036396">
    <property type="entry name" value="Cyt_P450_sf"/>
</dbReference>